<keyword evidence="7" id="KW-0472">Membrane</keyword>
<dbReference type="PANTHER" id="PTHR43711:SF28">
    <property type="entry name" value="SENSOR HISTIDINE KINASE YXDK"/>
    <property type="match status" value="1"/>
</dbReference>
<evidence type="ECO:0000256" key="7">
    <source>
        <dbReference type="SAM" id="Phobius"/>
    </source>
</evidence>
<dbReference type="EMBL" id="PNIE01000014">
    <property type="protein sequence ID" value="PMP64319.1"/>
    <property type="molecule type" value="Genomic_DNA"/>
</dbReference>
<evidence type="ECO:0000256" key="3">
    <source>
        <dbReference type="ARBA" id="ARBA00022553"/>
    </source>
</evidence>
<name>A0A2N7PL75_9BACT</name>
<evidence type="ECO:0000256" key="5">
    <source>
        <dbReference type="ARBA" id="ARBA00022777"/>
    </source>
</evidence>
<dbReference type="InterPro" id="IPR005467">
    <property type="entry name" value="His_kinase_dom"/>
</dbReference>
<evidence type="ECO:0000256" key="2">
    <source>
        <dbReference type="ARBA" id="ARBA00012438"/>
    </source>
</evidence>
<dbReference type="SMART" id="SM00388">
    <property type="entry name" value="HisKA"/>
    <property type="match status" value="1"/>
</dbReference>
<reference evidence="9 10" key="1">
    <citation type="submission" date="2018-01" db="EMBL/GenBank/DDBJ databases">
        <title>Metagenomic assembled genomes from two thermal pools in the Uzon Caldera, Kamchatka, Russia.</title>
        <authorList>
            <person name="Wilkins L."/>
            <person name="Ettinger C."/>
        </authorList>
    </citation>
    <scope>NUCLEOTIDE SEQUENCE [LARGE SCALE GENOMIC DNA]</scope>
    <source>
        <strain evidence="9">ZAV-15</strain>
    </source>
</reference>
<comment type="catalytic activity">
    <reaction evidence="1">
        <text>ATP + protein L-histidine = ADP + protein N-phospho-L-histidine.</text>
        <dbReference type="EC" id="2.7.13.3"/>
    </reaction>
</comment>
<keyword evidence="7" id="KW-1133">Transmembrane helix</keyword>
<dbReference type="Gene3D" id="1.10.287.130">
    <property type="match status" value="1"/>
</dbReference>
<feature type="domain" description="Histidine kinase" evidence="8">
    <location>
        <begin position="220"/>
        <end position="426"/>
    </location>
</feature>
<dbReference type="InterPro" id="IPR003661">
    <property type="entry name" value="HisK_dim/P_dom"/>
</dbReference>
<dbReference type="GO" id="GO:0000155">
    <property type="term" value="F:phosphorelay sensor kinase activity"/>
    <property type="evidence" value="ECO:0007669"/>
    <property type="project" value="InterPro"/>
</dbReference>
<proteinExistence type="predicted"/>
<dbReference type="InterPro" id="IPR004358">
    <property type="entry name" value="Sig_transdc_His_kin-like_C"/>
</dbReference>
<evidence type="ECO:0000259" key="8">
    <source>
        <dbReference type="PROSITE" id="PS50109"/>
    </source>
</evidence>
<dbReference type="SUPFAM" id="SSF55874">
    <property type="entry name" value="ATPase domain of HSP90 chaperone/DNA topoisomerase II/histidine kinase"/>
    <property type="match status" value="1"/>
</dbReference>
<dbReference type="SUPFAM" id="SSF47384">
    <property type="entry name" value="Homodimeric domain of signal transducing histidine kinase"/>
    <property type="match status" value="1"/>
</dbReference>
<dbReference type="InterPro" id="IPR003594">
    <property type="entry name" value="HATPase_dom"/>
</dbReference>
<protein>
    <recommendedName>
        <fullName evidence="2">histidine kinase</fullName>
        <ecNumber evidence="2">2.7.13.3</ecNumber>
    </recommendedName>
</protein>
<keyword evidence="4" id="KW-0808">Transferase</keyword>
<evidence type="ECO:0000256" key="6">
    <source>
        <dbReference type="ARBA" id="ARBA00023012"/>
    </source>
</evidence>
<dbReference type="Pfam" id="PF02518">
    <property type="entry name" value="HATPase_c"/>
    <property type="match status" value="1"/>
</dbReference>
<dbReference type="PRINTS" id="PR00344">
    <property type="entry name" value="BCTRLSENSOR"/>
</dbReference>
<keyword evidence="7" id="KW-0812">Transmembrane</keyword>
<gene>
    <name evidence="9" type="ORF">C0197_00995</name>
</gene>
<comment type="caution">
    <text evidence="9">The sequence shown here is derived from an EMBL/GenBank/DDBJ whole genome shotgun (WGS) entry which is preliminary data.</text>
</comment>
<sequence>MNLSPKWAKPLREFLKPSKIILIFSSIVSLLFLLSSFLSYRNHKNMLNTSLKFQALGVETVLQSLIKTFGLSLLKEKREFFSELLLNEKWEGVAFITLYDQNKTILLHSNPELIGKKIEKSLLLDEKSQSGFYQLKTGEVVFLYENFINSSKKPLIIRIALHIDPIKESLNFAKNQFYIELFLSLILFIGGILGFFILSKIEQALLKMEELKRWQFITRILLHEIKNPLASIKGFTQYLQKKESLKNAEKPLAIILKETIRIENLLKDLSNFSFPKEAEIKPFNLRELLIEITHSFRFLYEEIKIELSFEGKIFEIKSDPEKLKSILINLIDNALQASLEAGKEKVEVTLKEQEGYYIIQIKDWGSGIDQEVLPHIFEPFYTTKSKGTGLGLAIVKNFCEELGIKINLISEKGRGTTVWLKIPKSL</sequence>
<dbReference type="AlphaFoldDB" id="A0A2N7PL75"/>
<dbReference type="InterPro" id="IPR050736">
    <property type="entry name" value="Sensor_HK_Regulatory"/>
</dbReference>
<dbReference type="InterPro" id="IPR036097">
    <property type="entry name" value="HisK_dim/P_sf"/>
</dbReference>
<keyword evidence="3" id="KW-0597">Phosphoprotein</keyword>
<feature type="transmembrane region" description="Helical" evidence="7">
    <location>
        <begin position="20"/>
        <end position="40"/>
    </location>
</feature>
<accession>A0A2N7PL75</accession>
<dbReference type="Pfam" id="PF00512">
    <property type="entry name" value="HisKA"/>
    <property type="match status" value="1"/>
</dbReference>
<organism evidence="9 10">
    <name type="scientific">Caldimicrobium thiodismutans</name>
    <dbReference type="NCBI Taxonomy" id="1653476"/>
    <lineage>
        <taxon>Bacteria</taxon>
        <taxon>Pseudomonadati</taxon>
        <taxon>Thermodesulfobacteriota</taxon>
        <taxon>Thermodesulfobacteria</taxon>
        <taxon>Thermodesulfobacteriales</taxon>
        <taxon>Thermodesulfobacteriaceae</taxon>
        <taxon>Caldimicrobium</taxon>
    </lineage>
</organism>
<evidence type="ECO:0000313" key="10">
    <source>
        <dbReference type="Proteomes" id="UP000235731"/>
    </source>
</evidence>
<dbReference type="Proteomes" id="UP000235731">
    <property type="component" value="Unassembled WGS sequence"/>
</dbReference>
<dbReference type="SMART" id="SM00387">
    <property type="entry name" value="HATPase_c"/>
    <property type="match status" value="1"/>
</dbReference>
<keyword evidence="5" id="KW-0418">Kinase</keyword>
<keyword evidence="6" id="KW-0902">Two-component regulatory system</keyword>
<dbReference type="PANTHER" id="PTHR43711">
    <property type="entry name" value="TWO-COMPONENT HISTIDINE KINASE"/>
    <property type="match status" value="1"/>
</dbReference>
<dbReference type="Gene3D" id="3.30.565.10">
    <property type="entry name" value="Histidine kinase-like ATPase, C-terminal domain"/>
    <property type="match status" value="1"/>
</dbReference>
<dbReference type="CDD" id="cd00075">
    <property type="entry name" value="HATPase"/>
    <property type="match status" value="1"/>
</dbReference>
<feature type="transmembrane region" description="Helical" evidence="7">
    <location>
        <begin position="177"/>
        <end position="198"/>
    </location>
</feature>
<dbReference type="CDD" id="cd00082">
    <property type="entry name" value="HisKA"/>
    <property type="match status" value="1"/>
</dbReference>
<evidence type="ECO:0000256" key="1">
    <source>
        <dbReference type="ARBA" id="ARBA00000085"/>
    </source>
</evidence>
<dbReference type="PROSITE" id="PS50109">
    <property type="entry name" value="HIS_KIN"/>
    <property type="match status" value="1"/>
</dbReference>
<dbReference type="InterPro" id="IPR036890">
    <property type="entry name" value="HATPase_C_sf"/>
</dbReference>
<evidence type="ECO:0000313" key="9">
    <source>
        <dbReference type="EMBL" id="PMP64319.1"/>
    </source>
</evidence>
<evidence type="ECO:0000256" key="4">
    <source>
        <dbReference type="ARBA" id="ARBA00022679"/>
    </source>
</evidence>
<dbReference type="EC" id="2.7.13.3" evidence="2"/>